<keyword evidence="2" id="KW-1185">Reference proteome</keyword>
<dbReference type="AlphaFoldDB" id="A0A498IFY3"/>
<dbReference type="Proteomes" id="UP000290289">
    <property type="component" value="Chromosome 12"/>
</dbReference>
<gene>
    <name evidence="1" type="ORF">DVH24_036829</name>
</gene>
<evidence type="ECO:0000313" key="1">
    <source>
        <dbReference type="EMBL" id="RXH82488.1"/>
    </source>
</evidence>
<evidence type="ECO:0000313" key="2">
    <source>
        <dbReference type="Proteomes" id="UP000290289"/>
    </source>
</evidence>
<dbReference type="EMBL" id="RDQH01000338">
    <property type="protein sequence ID" value="RXH82488.1"/>
    <property type="molecule type" value="Genomic_DNA"/>
</dbReference>
<comment type="caution">
    <text evidence="1">The sequence shown here is derived from an EMBL/GenBank/DDBJ whole genome shotgun (WGS) entry which is preliminary data.</text>
</comment>
<protein>
    <submittedName>
        <fullName evidence="1">Uncharacterized protein</fullName>
    </submittedName>
</protein>
<name>A0A498IFY3_MALDO</name>
<dbReference type="STRING" id="3750.A0A498IFY3"/>
<organism evidence="1 2">
    <name type="scientific">Malus domestica</name>
    <name type="common">Apple</name>
    <name type="synonym">Pyrus malus</name>
    <dbReference type="NCBI Taxonomy" id="3750"/>
    <lineage>
        <taxon>Eukaryota</taxon>
        <taxon>Viridiplantae</taxon>
        <taxon>Streptophyta</taxon>
        <taxon>Embryophyta</taxon>
        <taxon>Tracheophyta</taxon>
        <taxon>Spermatophyta</taxon>
        <taxon>Magnoliopsida</taxon>
        <taxon>eudicotyledons</taxon>
        <taxon>Gunneridae</taxon>
        <taxon>Pentapetalae</taxon>
        <taxon>rosids</taxon>
        <taxon>fabids</taxon>
        <taxon>Rosales</taxon>
        <taxon>Rosaceae</taxon>
        <taxon>Amygdaloideae</taxon>
        <taxon>Maleae</taxon>
        <taxon>Malus</taxon>
    </lineage>
</organism>
<accession>A0A498IFY3</accession>
<proteinExistence type="predicted"/>
<reference evidence="1 2" key="1">
    <citation type="submission" date="2018-10" db="EMBL/GenBank/DDBJ databases">
        <title>A high-quality apple genome assembly.</title>
        <authorList>
            <person name="Hu J."/>
        </authorList>
    </citation>
    <scope>NUCLEOTIDE SEQUENCE [LARGE SCALE GENOMIC DNA]</scope>
    <source>
        <strain evidence="2">cv. HFTH1</strain>
        <tissue evidence="1">Young leaf</tissue>
    </source>
</reference>
<sequence>MEGEELRRSEANTVDLLNQFERILESDPQMVLSYIFGICNEVGFLHPSQFSKLNKEAGHSSPSSDDNGAALSCWQLSFFGIGIISWGFQRKFFFRCMRLLSMRLWQQALNSRSDVSGDEKSLYVSLSLDNSFESDVMKHSRALLLLSSDFGTAWHSSRGDCWILLLIGSMEAIAIDWWYLLAGLQGLCCGWDLNRTFQLD</sequence>